<dbReference type="AlphaFoldDB" id="A0A9W6MZE3"/>
<dbReference type="InterPro" id="IPR029039">
    <property type="entry name" value="Flavoprotein-like_sf"/>
</dbReference>
<comment type="caution">
    <text evidence="8">The sequence shown here is derived from an EMBL/GenBank/DDBJ whole genome shotgun (WGS) entry which is preliminary data.</text>
</comment>
<reference evidence="8" key="2">
    <citation type="submission" date="2023-01" db="EMBL/GenBank/DDBJ databases">
        <authorList>
            <person name="Sun Q."/>
            <person name="Evtushenko L."/>
        </authorList>
    </citation>
    <scope>NUCLEOTIDE SEQUENCE</scope>
    <source>
        <strain evidence="8">VKM B-2484</strain>
    </source>
</reference>
<keyword evidence="3 6" id="KW-0560">Oxidoreductase</keyword>
<evidence type="ECO:0000256" key="4">
    <source>
        <dbReference type="ARBA" id="ARBA00023027"/>
    </source>
</evidence>
<sequence length="206" mass="21506">MEPRYPTMSSKTLLHLDSSILGGHSVSRQVSAAIVARLAAADPSLNVVYRDLAADPLPHATPASMPADHPLSGGKGDAASQQALDDFLAADIVVVGAPMYNFSIPTQLRAWIDRILVPGKTFAYRADGAVTGLAAGKRVIVALARGGNYADPAFAAVAEHAETYLRWVFGFVGIEPEFIVADGIAAGRREAALEGALRSAGELKAA</sequence>
<dbReference type="HAMAP" id="MF_01216">
    <property type="entry name" value="Azoreductase_type1"/>
    <property type="match status" value="1"/>
</dbReference>
<evidence type="ECO:0000256" key="6">
    <source>
        <dbReference type="HAMAP-Rule" id="MF_01216"/>
    </source>
</evidence>
<comment type="subunit">
    <text evidence="6">Homodimer.</text>
</comment>
<comment type="function">
    <text evidence="6">Quinone reductase that provides resistance to thiol-specific stress caused by electrophilic quinones.</text>
</comment>
<comment type="similarity">
    <text evidence="6">Belongs to the azoreductase type 1 family.</text>
</comment>
<dbReference type="EC" id="1.6.5.-" evidence="6"/>
<dbReference type="PANTHER" id="PTHR43741:SF4">
    <property type="entry name" value="FMN-DEPENDENT NADH:QUINONE OXIDOREDUCTASE"/>
    <property type="match status" value="1"/>
</dbReference>
<proteinExistence type="inferred from homology"/>
<dbReference type="Gene3D" id="3.40.50.360">
    <property type="match status" value="1"/>
</dbReference>
<dbReference type="Pfam" id="PF02525">
    <property type="entry name" value="Flavodoxin_2"/>
    <property type="match status" value="1"/>
</dbReference>
<feature type="domain" description="Flavodoxin-like fold" evidence="7">
    <location>
        <begin position="11"/>
        <end position="201"/>
    </location>
</feature>
<dbReference type="GO" id="GO:0016655">
    <property type="term" value="F:oxidoreductase activity, acting on NAD(P)H, quinone or similar compound as acceptor"/>
    <property type="evidence" value="ECO:0007669"/>
    <property type="project" value="InterPro"/>
</dbReference>
<evidence type="ECO:0000256" key="2">
    <source>
        <dbReference type="ARBA" id="ARBA00022643"/>
    </source>
</evidence>
<dbReference type="SUPFAM" id="SSF52218">
    <property type="entry name" value="Flavoproteins"/>
    <property type="match status" value="1"/>
</dbReference>
<feature type="binding site" evidence="6">
    <location>
        <begin position="25"/>
        <end position="27"/>
    </location>
    <ligand>
        <name>FMN</name>
        <dbReference type="ChEBI" id="CHEBI:58210"/>
    </ligand>
</feature>
<keyword evidence="1 6" id="KW-0285">Flavoprotein</keyword>
<comment type="cofactor">
    <cofactor evidence="6">
        <name>FMN</name>
        <dbReference type="ChEBI" id="CHEBI:58210"/>
    </cofactor>
    <text evidence="6">Binds 1 FMN per subunit.</text>
</comment>
<dbReference type="GO" id="GO:0009055">
    <property type="term" value="F:electron transfer activity"/>
    <property type="evidence" value="ECO:0007669"/>
    <property type="project" value="UniProtKB-UniRule"/>
</dbReference>
<dbReference type="Proteomes" id="UP001143370">
    <property type="component" value="Unassembled WGS sequence"/>
</dbReference>
<dbReference type="PANTHER" id="PTHR43741">
    <property type="entry name" value="FMN-DEPENDENT NADH-AZOREDUCTASE 1"/>
    <property type="match status" value="1"/>
</dbReference>
<keyword evidence="9" id="KW-1185">Reference proteome</keyword>
<evidence type="ECO:0000256" key="3">
    <source>
        <dbReference type="ARBA" id="ARBA00023002"/>
    </source>
</evidence>
<comment type="catalytic activity">
    <reaction evidence="5">
        <text>N,N-dimethyl-1,4-phenylenediamine + anthranilate + 2 NAD(+) = 2-(4-dimethylaminophenyl)diazenylbenzoate + 2 NADH + 2 H(+)</text>
        <dbReference type="Rhea" id="RHEA:55872"/>
        <dbReference type="ChEBI" id="CHEBI:15378"/>
        <dbReference type="ChEBI" id="CHEBI:15783"/>
        <dbReference type="ChEBI" id="CHEBI:16567"/>
        <dbReference type="ChEBI" id="CHEBI:57540"/>
        <dbReference type="ChEBI" id="CHEBI:57945"/>
        <dbReference type="ChEBI" id="CHEBI:71579"/>
        <dbReference type="EC" id="1.7.1.17"/>
    </reaction>
    <physiologicalReaction direction="right-to-left" evidence="5">
        <dbReference type="Rhea" id="RHEA:55874"/>
    </physiologicalReaction>
</comment>
<evidence type="ECO:0000259" key="7">
    <source>
        <dbReference type="Pfam" id="PF02525"/>
    </source>
</evidence>
<evidence type="ECO:0000313" key="9">
    <source>
        <dbReference type="Proteomes" id="UP001143370"/>
    </source>
</evidence>
<accession>A0A9W6MZE3</accession>
<gene>
    <name evidence="8" type="primary">azoR2</name>
    <name evidence="6" type="synonym">azoR</name>
    <name evidence="8" type="ORF">GCM10017643_27400</name>
</gene>
<evidence type="ECO:0000256" key="1">
    <source>
        <dbReference type="ARBA" id="ARBA00022630"/>
    </source>
</evidence>
<comment type="function">
    <text evidence="6">Also exhibits azoreductase activity. Catalyzes the reductive cleavage of the azo bond in aromatic azo compounds to the corresponding amines.</text>
</comment>
<dbReference type="InterPro" id="IPR023048">
    <property type="entry name" value="NADH:quinone_OxRdtase_FMN_depd"/>
</dbReference>
<dbReference type="EMBL" id="BSFJ01000018">
    <property type="protein sequence ID" value="GLK72624.1"/>
    <property type="molecule type" value="Genomic_DNA"/>
</dbReference>
<reference evidence="8" key="1">
    <citation type="journal article" date="2014" name="Int. J. Syst. Evol. Microbiol.">
        <title>Complete genome sequence of Corynebacterium casei LMG S-19264T (=DSM 44701T), isolated from a smear-ripened cheese.</title>
        <authorList>
            <consortium name="US DOE Joint Genome Institute (JGI-PGF)"/>
            <person name="Walter F."/>
            <person name="Albersmeier A."/>
            <person name="Kalinowski J."/>
            <person name="Ruckert C."/>
        </authorList>
    </citation>
    <scope>NUCLEOTIDE SEQUENCE</scope>
    <source>
        <strain evidence="8">VKM B-2484</strain>
    </source>
</reference>
<protein>
    <recommendedName>
        <fullName evidence="6">FMN dependent NADH:quinone oxidoreductase</fullName>
        <ecNumber evidence="6">1.6.5.-</ecNumber>
    </recommendedName>
    <alternativeName>
        <fullName evidence="6">Azo-dye reductase</fullName>
    </alternativeName>
    <alternativeName>
        <fullName evidence="6">FMN-dependent NADH-azo compound oxidoreductase</fullName>
    </alternativeName>
    <alternativeName>
        <fullName evidence="6">FMN-dependent NADH-azoreductase</fullName>
        <ecNumber evidence="6">1.7.1.17</ecNumber>
    </alternativeName>
</protein>
<name>A0A9W6MZE3_9HYPH</name>
<feature type="binding site" evidence="6">
    <location>
        <begin position="99"/>
        <end position="102"/>
    </location>
    <ligand>
        <name>FMN</name>
        <dbReference type="ChEBI" id="CHEBI:58210"/>
    </ligand>
</feature>
<dbReference type="EC" id="1.7.1.17" evidence="6"/>
<evidence type="ECO:0000313" key="8">
    <source>
        <dbReference type="EMBL" id="GLK72624.1"/>
    </source>
</evidence>
<keyword evidence="4 6" id="KW-0520">NAD</keyword>
<evidence type="ECO:0000256" key="5">
    <source>
        <dbReference type="ARBA" id="ARBA00048542"/>
    </source>
</evidence>
<dbReference type="GO" id="GO:0016652">
    <property type="term" value="F:oxidoreductase activity, acting on NAD(P)H as acceptor"/>
    <property type="evidence" value="ECO:0007669"/>
    <property type="project" value="UniProtKB-UniRule"/>
</dbReference>
<comment type="catalytic activity">
    <reaction evidence="6">
        <text>2 a quinone + NADH + H(+) = 2 a 1,4-benzosemiquinone + NAD(+)</text>
        <dbReference type="Rhea" id="RHEA:65952"/>
        <dbReference type="ChEBI" id="CHEBI:15378"/>
        <dbReference type="ChEBI" id="CHEBI:57540"/>
        <dbReference type="ChEBI" id="CHEBI:57945"/>
        <dbReference type="ChEBI" id="CHEBI:132124"/>
        <dbReference type="ChEBI" id="CHEBI:134225"/>
    </reaction>
</comment>
<dbReference type="GO" id="GO:0010181">
    <property type="term" value="F:FMN binding"/>
    <property type="evidence" value="ECO:0007669"/>
    <property type="project" value="UniProtKB-UniRule"/>
</dbReference>
<dbReference type="InterPro" id="IPR003680">
    <property type="entry name" value="Flavodoxin_fold"/>
</dbReference>
<feature type="binding site" evidence="6">
    <location>
        <position position="19"/>
    </location>
    <ligand>
        <name>FMN</name>
        <dbReference type="ChEBI" id="CHEBI:58210"/>
    </ligand>
</feature>
<comment type="caution">
    <text evidence="6">Lacks conserved residue(s) required for the propagation of feature annotation.</text>
</comment>
<dbReference type="InterPro" id="IPR050104">
    <property type="entry name" value="FMN-dep_NADH:Q_OxRdtase_AzoR1"/>
</dbReference>
<organism evidence="8 9">
    <name type="scientific">Ancylobacter dichloromethanicus</name>
    <dbReference type="NCBI Taxonomy" id="518825"/>
    <lineage>
        <taxon>Bacteria</taxon>
        <taxon>Pseudomonadati</taxon>
        <taxon>Pseudomonadota</taxon>
        <taxon>Alphaproteobacteria</taxon>
        <taxon>Hyphomicrobiales</taxon>
        <taxon>Xanthobacteraceae</taxon>
        <taxon>Ancylobacter</taxon>
    </lineage>
</organism>
<keyword evidence="2 6" id="KW-0288">FMN</keyword>